<dbReference type="EMBL" id="AMCI01000233">
    <property type="protein sequence ID" value="EJX10191.1"/>
    <property type="molecule type" value="Genomic_DNA"/>
</dbReference>
<proteinExistence type="predicted"/>
<protein>
    <submittedName>
        <fullName evidence="1">Uncharacterized protein</fullName>
    </submittedName>
</protein>
<name>J9DBB9_9ZZZZ</name>
<organism evidence="1">
    <name type="scientific">gut metagenome</name>
    <dbReference type="NCBI Taxonomy" id="749906"/>
    <lineage>
        <taxon>unclassified sequences</taxon>
        <taxon>metagenomes</taxon>
        <taxon>organismal metagenomes</taxon>
    </lineage>
</organism>
<evidence type="ECO:0000313" key="1">
    <source>
        <dbReference type="EMBL" id="EJX10191.1"/>
    </source>
</evidence>
<dbReference type="AlphaFoldDB" id="J9DBB9"/>
<gene>
    <name evidence="1" type="ORF">EVA_01702</name>
</gene>
<comment type="caution">
    <text evidence="1">The sequence shown here is derived from an EMBL/GenBank/DDBJ whole genome shotgun (WGS) entry which is preliminary data.</text>
</comment>
<sequence length="199" mass="22593">MSSVDLNIIERGLKGQEWTAEKGPITAGDLAKISEQRSNNSSALNALPTPFARFFVVKEAFRRVLEEIKDPKKNAGDAYNHLVSDTLDVFELLYNLTFHEGRWDENRKIIIREWDFTSDLKNLKDQVPILGNAVENYFASDLKATDNRLFFVILVDDGRDYLLATSSPFTGFITPPDLDKEVINRGNGTTSFIGKRYQQ</sequence>
<reference evidence="1" key="1">
    <citation type="journal article" date="2012" name="PLoS ONE">
        <title>Gene sets for utilization of primary and secondary nutrition supplies in the distal gut of endangered iberian lynx.</title>
        <authorList>
            <person name="Alcaide M."/>
            <person name="Messina E."/>
            <person name="Richter M."/>
            <person name="Bargiela R."/>
            <person name="Peplies J."/>
            <person name="Huws S.A."/>
            <person name="Newbold C.J."/>
            <person name="Golyshin P.N."/>
            <person name="Simon M.A."/>
            <person name="Lopez G."/>
            <person name="Yakimov M.M."/>
            <person name="Ferrer M."/>
        </authorList>
    </citation>
    <scope>NUCLEOTIDE SEQUENCE</scope>
</reference>
<feature type="non-terminal residue" evidence="1">
    <location>
        <position position="199"/>
    </location>
</feature>
<accession>J9DBB9</accession>